<protein>
    <submittedName>
        <fullName evidence="1">Uncharacterized protein</fullName>
    </submittedName>
</protein>
<comment type="caution">
    <text evidence="1">The sequence shown here is derived from an EMBL/GenBank/DDBJ whole genome shotgun (WGS) entry which is preliminary data.</text>
</comment>
<sequence length="183" mass="20585">MSIISAYFNLSQTPLNIGYCIWQKIDSLNVLAQVSGQVISNFIETTSAYKLVAATKLICTPDSLAFNLKALCKAYGASELLLDKSTITDYLSMPSTAVYGAIREESLNTQIWQYRAMAKLPEIETPDSFFIQPDLFFSDLSSDSLLDRVQSDHDLDLPLTNAFLIGYQTIYQDAWKARYCKFN</sequence>
<organism evidence="1 2">
    <name type="scientific">Drouetiella hepatica Uher 2000/2452</name>
    <dbReference type="NCBI Taxonomy" id="904376"/>
    <lineage>
        <taxon>Bacteria</taxon>
        <taxon>Bacillati</taxon>
        <taxon>Cyanobacteriota</taxon>
        <taxon>Cyanophyceae</taxon>
        <taxon>Oculatellales</taxon>
        <taxon>Oculatellaceae</taxon>
        <taxon>Drouetiella</taxon>
    </lineage>
</organism>
<dbReference type="EMBL" id="JAHHHD010000077">
    <property type="protein sequence ID" value="MBW4662445.1"/>
    <property type="molecule type" value="Genomic_DNA"/>
</dbReference>
<proteinExistence type="predicted"/>
<evidence type="ECO:0000313" key="2">
    <source>
        <dbReference type="Proteomes" id="UP000757435"/>
    </source>
</evidence>
<name>A0A951QIL9_9CYAN</name>
<accession>A0A951QIL9</accession>
<evidence type="ECO:0000313" key="1">
    <source>
        <dbReference type="EMBL" id="MBW4662445.1"/>
    </source>
</evidence>
<reference evidence="1" key="1">
    <citation type="submission" date="2021-05" db="EMBL/GenBank/DDBJ databases">
        <authorList>
            <person name="Pietrasiak N."/>
            <person name="Ward R."/>
            <person name="Stajich J.E."/>
            <person name="Kurbessoian T."/>
        </authorList>
    </citation>
    <scope>NUCLEOTIDE SEQUENCE</scope>
    <source>
        <strain evidence="1">UHER 2000/2452</strain>
    </source>
</reference>
<dbReference type="AlphaFoldDB" id="A0A951QIL9"/>
<gene>
    <name evidence="1" type="ORF">KME15_27680</name>
</gene>
<dbReference type="Proteomes" id="UP000757435">
    <property type="component" value="Unassembled WGS sequence"/>
</dbReference>
<reference evidence="1" key="2">
    <citation type="journal article" date="2022" name="Microbiol. Resour. Announc.">
        <title>Metagenome Sequencing to Explore Phylogenomics of Terrestrial Cyanobacteria.</title>
        <authorList>
            <person name="Ward R.D."/>
            <person name="Stajich J.E."/>
            <person name="Johansen J.R."/>
            <person name="Huntemann M."/>
            <person name="Clum A."/>
            <person name="Foster B."/>
            <person name="Foster B."/>
            <person name="Roux S."/>
            <person name="Palaniappan K."/>
            <person name="Varghese N."/>
            <person name="Mukherjee S."/>
            <person name="Reddy T.B.K."/>
            <person name="Daum C."/>
            <person name="Copeland A."/>
            <person name="Chen I.A."/>
            <person name="Ivanova N.N."/>
            <person name="Kyrpides N.C."/>
            <person name="Shapiro N."/>
            <person name="Eloe-Fadrosh E.A."/>
            <person name="Pietrasiak N."/>
        </authorList>
    </citation>
    <scope>NUCLEOTIDE SEQUENCE</scope>
    <source>
        <strain evidence="1">UHER 2000/2452</strain>
    </source>
</reference>